<dbReference type="AlphaFoldDB" id="A0A4Z1PBD1"/>
<dbReference type="EMBL" id="SNSC02000012">
    <property type="protein sequence ID" value="TID19747.1"/>
    <property type="molecule type" value="Genomic_DNA"/>
</dbReference>
<gene>
    <name evidence="1" type="ORF">E6O75_ATG07085</name>
</gene>
<dbReference type="Proteomes" id="UP000298493">
    <property type="component" value="Unassembled WGS sequence"/>
</dbReference>
<name>A0A4Z1PBD1_9PEZI</name>
<comment type="caution">
    <text evidence="1">The sequence shown here is derived from an EMBL/GenBank/DDBJ whole genome shotgun (WGS) entry which is preliminary data.</text>
</comment>
<organism evidence="1 2">
    <name type="scientific">Venturia nashicola</name>
    <dbReference type="NCBI Taxonomy" id="86259"/>
    <lineage>
        <taxon>Eukaryota</taxon>
        <taxon>Fungi</taxon>
        <taxon>Dikarya</taxon>
        <taxon>Ascomycota</taxon>
        <taxon>Pezizomycotina</taxon>
        <taxon>Dothideomycetes</taxon>
        <taxon>Pleosporomycetidae</taxon>
        <taxon>Venturiales</taxon>
        <taxon>Venturiaceae</taxon>
        <taxon>Venturia</taxon>
    </lineage>
</organism>
<dbReference type="Gene3D" id="3.80.10.10">
    <property type="entry name" value="Ribonuclease Inhibitor"/>
    <property type="match status" value="1"/>
</dbReference>
<dbReference type="InterPro" id="IPR032675">
    <property type="entry name" value="LRR_dom_sf"/>
</dbReference>
<sequence length="499" mass="55987">MNVGVQKQAKEELKMESQCMSQIRADTPQQSPQPLIGLATLPEMNHASSLPYSMKGVVNETESPSEILHVPSLITPKLQRMESIIQSHMDSHIENEGIENCTQLRSPSLLTNPRSISAVFFTDQFIQELADDGVFVDNAFVKCLASELGPSSWGGLLDRILSKALDTKSLTCDVLPGMWGNEFVENLATLFDTTQLEKDQINERQLRSSSMQNLHTLSLRGFHGHVLELQLSTLPNLKTLKLRNIEIGGYNQIGSNKITELQDSYTKAPRHARSNNGITVFSDLRTFPQLRTYRTAILPPASTETIHFINVYLSKLLPSAETLTTLEIIVLGKWRFDCQPTLPFAKTFNALTTLRLPSTKLVYLTKLTPALGVNPASIRRIEVVVRCDHAGGLFDHLLVDVVSYAVKQLKPHFSNLAMVKLILSDDVGKDMCDHTQLFLTMMNHVVDRGAFMRHKVMRGAPDRLGLGCIELDDGLVFAYFELMRYMARHDVDWVWPARS</sequence>
<evidence type="ECO:0000313" key="2">
    <source>
        <dbReference type="Proteomes" id="UP000298493"/>
    </source>
</evidence>
<evidence type="ECO:0000313" key="1">
    <source>
        <dbReference type="EMBL" id="TID19747.1"/>
    </source>
</evidence>
<proteinExistence type="predicted"/>
<keyword evidence="2" id="KW-1185">Reference proteome</keyword>
<protein>
    <submittedName>
        <fullName evidence="1">Uncharacterized protein</fullName>
    </submittedName>
</protein>
<accession>A0A4Z1PBD1</accession>
<dbReference type="SUPFAM" id="SSF52058">
    <property type="entry name" value="L domain-like"/>
    <property type="match status" value="1"/>
</dbReference>
<reference evidence="1 2" key="1">
    <citation type="submission" date="2019-04" db="EMBL/GenBank/DDBJ databases">
        <title>High contiguity whole genome sequence and gene annotation resource for two Venturia nashicola isolates.</title>
        <authorList>
            <person name="Prokchorchik M."/>
            <person name="Won K."/>
            <person name="Lee Y."/>
            <person name="Choi E.D."/>
            <person name="Segonzac C."/>
            <person name="Sohn K.H."/>
        </authorList>
    </citation>
    <scope>NUCLEOTIDE SEQUENCE [LARGE SCALE GENOMIC DNA]</scope>
    <source>
        <strain evidence="1 2">PRI2</strain>
    </source>
</reference>